<dbReference type="AlphaFoldDB" id="A0A402B0B0"/>
<reference evidence="4" key="1">
    <citation type="submission" date="2018-12" db="EMBL/GenBank/DDBJ databases">
        <title>Tengunoibacter tsumagoiensis gen. nov., sp. nov., Dictyobacter kobayashii sp. nov., D. alpinus sp. nov., and D. joshuensis sp. nov. and description of Dictyobacteraceae fam. nov. within the order Ktedonobacterales isolated from Tengu-no-mugimeshi.</title>
        <authorList>
            <person name="Wang C.M."/>
            <person name="Zheng Y."/>
            <person name="Sakai Y."/>
            <person name="Toyoda A."/>
            <person name="Minakuchi Y."/>
            <person name="Abe K."/>
            <person name="Yokota A."/>
            <person name="Yabe S."/>
        </authorList>
    </citation>
    <scope>NUCLEOTIDE SEQUENCE [LARGE SCALE GENOMIC DNA]</scope>
    <source>
        <strain evidence="4">Uno16</strain>
    </source>
</reference>
<keyword evidence="2" id="KW-0472">Membrane</keyword>
<proteinExistence type="predicted"/>
<keyword evidence="2" id="KW-1133">Transmembrane helix</keyword>
<feature type="transmembrane region" description="Helical" evidence="2">
    <location>
        <begin position="118"/>
        <end position="146"/>
    </location>
</feature>
<keyword evidence="2" id="KW-0812">Transmembrane</keyword>
<keyword evidence="4" id="KW-1185">Reference proteome</keyword>
<dbReference type="EMBL" id="BIFT01000001">
    <property type="protein sequence ID" value="GCE24786.1"/>
    <property type="molecule type" value="Genomic_DNA"/>
</dbReference>
<evidence type="ECO:0000313" key="3">
    <source>
        <dbReference type="EMBL" id="GCE24786.1"/>
    </source>
</evidence>
<feature type="transmembrane region" description="Helical" evidence="2">
    <location>
        <begin position="79"/>
        <end position="98"/>
    </location>
</feature>
<evidence type="ECO:0000256" key="1">
    <source>
        <dbReference type="SAM" id="MobiDB-lite"/>
    </source>
</evidence>
<dbReference type="OrthoDB" id="9994384at2"/>
<gene>
    <name evidence="3" type="ORF">KDA_02700</name>
</gene>
<accession>A0A402B0B0</accession>
<comment type="caution">
    <text evidence="3">The sequence shown here is derived from an EMBL/GenBank/DDBJ whole genome shotgun (WGS) entry which is preliminary data.</text>
</comment>
<dbReference type="RefSeq" id="WP_126625456.1">
    <property type="nucleotide sequence ID" value="NZ_BIFT01000001.1"/>
</dbReference>
<name>A0A402B0B0_9CHLR</name>
<evidence type="ECO:0000256" key="2">
    <source>
        <dbReference type="SAM" id="Phobius"/>
    </source>
</evidence>
<organism evidence="3 4">
    <name type="scientific">Dictyobacter alpinus</name>
    <dbReference type="NCBI Taxonomy" id="2014873"/>
    <lineage>
        <taxon>Bacteria</taxon>
        <taxon>Bacillati</taxon>
        <taxon>Chloroflexota</taxon>
        <taxon>Ktedonobacteria</taxon>
        <taxon>Ktedonobacterales</taxon>
        <taxon>Dictyobacteraceae</taxon>
        <taxon>Dictyobacter</taxon>
    </lineage>
</organism>
<protein>
    <recommendedName>
        <fullName evidence="5">DUF4190 domain-containing protein</fullName>
    </recommendedName>
</protein>
<feature type="compositionally biased region" description="Low complexity" evidence="1">
    <location>
        <begin position="7"/>
        <end position="18"/>
    </location>
</feature>
<evidence type="ECO:0000313" key="4">
    <source>
        <dbReference type="Proteomes" id="UP000287171"/>
    </source>
</evidence>
<feature type="region of interest" description="Disordered" evidence="1">
    <location>
        <begin position="1"/>
        <end position="54"/>
    </location>
</feature>
<evidence type="ECO:0008006" key="5">
    <source>
        <dbReference type="Google" id="ProtNLM"/>
    </source>
</evidence>
<sequence length="150" mass="17220">MQPPFQQPQQPTGYQQWPNNQPPQEYTPNNPQWGAQPPPAGNYQQWPNNQPPQPFYGYIDNRQYINFTTSYVTPAVVTMLLYFVFWLPGLIVNIVYFVQANETKRRNGGRSPEGYGCLLSLLLVWVLVPLAIWGGIFMLSIFSLLLTSTH</sequence>
<feature type="compositionally biased region" description="Polar residues" evidence="1">
    <location>
        <begin position="22"/>
        <end position="33"/>
    </location>
</feature>
<dbReference type="Proteomes" id="UP000287171">
    <property type="component" value="Unassembled WGS sequence"/>
</dbReference>